<feature type="compositionally biased region" description="Basic and acidic residues" evidence="7">
    <location>
        <begin position="56"/>
        <end position="69"/>
    </location>
</feature>
<dbReference type="PANTHER" id="PTHR12081">
    <property type="entry name" value="TRANSCRIPTION FACTOR E2F"/>
    <property type="match status" value="1"/>
</dbReference>
<keyword evidence="6" id="KW-0539">Nucleus</keyword>
<comment type="subcellular location">
    <subcellularLocation>
        <location evidence="6">Nucleus</location>
    </subcellularLocation>
</comment>
<evidence type="ECO:0000256" key="5">
    <source>
        <dbReference type="ARBA" id="ARBA00023306"/>
    </source>
</evidence>
<dbReference type="AlphaFoldDB" id="A0AA88A801"/>
<dbReference type="InterPro" id="IPR037241">
    <property type="entry name" value="E2F-DP_heterodim"/>
</dbReference>
<dbReference type="GO" id="GO:0000981">
    <property type="term" value="F:DNA-binding transcription factor activity, RNA polymerase II-specific"/>
    <property type="evidence" value="ECO:0007669"/>
    <property type="project" value="TreeGrafter"/>
</dbReference>
<dbReference type="InterPro" id="IPR032198">
    <property type="entry name" value="E2F_CC-MB"/>
</dbReference>
<comment type="caution">
    <text evidence="9">The sequence shown here is derived from an EMBL/GenBank/DDBJ whole genome shotgun (WGS) entry which is preliminary data.</text>
</comment>
<feature type="compositionally biased region" description="Low complexity" evidence="7">
    <location>
        <begin position="26"/>
        <end position="44"/>
    </location>
</feature>
<organism evidence="9 10">
    <name type="scientific">Ficus carica</name>
    <name type="common">Common fig</name>
    <dbReference type="NCBI Taxonomy" id="3494"/>
    <lineage>
        <taxon>Eukaryota</taxon>
        <taxon>Viridiplantae</taxon>
        <taxon>Streptophyta</taxon>
        <taxon>Embryophyta</taxon>
        <taxon>Tracheophyta</taxon>
        <taxon>Spermatophyta</taxon>
        <taxon>Magnoliopsida</taxon>
        <taxon>eudicotyledons</taxon>
        <taxon>Gunneridae</taxon>
        <taxon>Pentapetalae</taxon>
        <taxon>rosids</taxon>
        <taxon>fabids</taxon>
        <taxon>Rosales</taxon>
        <taxon>Moraceae</taxon>
        <taxon>Ficeae</taxon>
        <taxon>Ficus</taxon>
    </lineage>
</organism>
<dbReference type="Gene3D" id="1.10.10.10">
    <property type="entry name" value="Winged helix-like DNA-binding domain superfamily/Winged helix DNA-binding domain"/>
    <property type="match status" value="1"/>
</dbReference>
<feature type="domain" description="E2F/DP family winged-helix DNA-binding" evidence="8">
    <location>
        <begin position="141"/>
        <end position="206"/>
    </location>
</feature>
<dbReference type="PANTHER" id="PTHR12081:SF51">
    <property type="entry name" value="TRANSCRIPTION FACTOR E2FC"/>
    <property type="match status" value="1"/>
</dbReference>
<gene>
    <name evidence="9" type="ORF">TIFTF001_005512</name>
</gene>
<evidence type="ECO:0000256" key="6">
    <source>
        <dbReference type="RuleBase" id="RU003796"/>
    </source>
</evidence>
<evidence type="ECO:0000256" key="2">
    <source>
        <dbReference type="ARBA" id="ARBA00023015"/>
    </source>
</evidence>
<dbReference type="CDD" id="cd14660">
    <property type="entry name" value="E2F_DD"/>
    <property type="match status" value="1"/>
</dbReference>
<accession>A0AA88A801</accession>
<feature type="compositionally biased region" description="Basic and acidic residues" evidence="7">
    <location>
        <begin position="342"/>
        <end position="351"/>
    </location>
</feature>
<dbReference type="SMART" id="SM01372">
    <property type="entry name" value="E2F_TDP"/>
    <property type="match status" value="1"/>
</dbReference>
<protein>
    <recommendedName>
        <fullName evidence="8">E2F/DP family winged-helix DNA-binding domain-containing protein</fullName>
    </recommendedName>
</protein>
<keyword evidence="4 6" id="KW-0804">Transcription</keyword>
<dbReference type="SUPFAM" id="SSF144074">
    <property type="entry name" value="E2F-DP heterodimerization region"/>
    <property type="match status" value="1"/>
</dbReference>
<sequence length="404" mass="45361">MMDPSPAHGFQFQLPLSHSHSHHHSSSSSNPHLFPSSSSSSFPLRPHYVAPPPSDHSQHRLSDFPDASHVRSSSSSSTLPLAQPKEVYEVQISGLAVAEQSNKVNDQKYNIKSKVPKHTKIGSQRVKVECLNGPIPPNNCRYDSSLGLLTKKFVNLILEAEDRTLDLNRTADVLEVQKRRIYDITNVLEGIGLIEKTSKNHIRWKGCDRWGPSELNDQIASIKAEVESLYADEYRLDEAIRDKQDRLRALGEDENRKKYLFLTEDDILTLPCFQNQTVIAIKAPQASYIEVPDPDADISFPQRQYKIIVRSSRGPIDLYLLSKLQGQHEEVTTKQTSSKSSSARDSEELSLDHQGNQKISSVCLDSLGSNTSGIQKIVPVNFDENDDYWFGSDPEVSITDLWGK</sequence>
<evidence type="ECO:0000313" key="9">
    <source>
        <dbReference type="EMBL" id="GMN35766.1"/>
    </source>
</evidence>
<dbReference type="Proteomes" id="UP001187192">
    <property type="component" value="Unassembled WGS sequence"/>
</dbReference>
<dbReference type="InterPro" id="IPR003316">
    <property type="entry name" value="E2F_WHTH_DNA-bd_dom"/>
</dbReference>
<evidence type="ECO:0000256" key="7">
    <source>
        <dbReference type="SAM" id="MobiDB-lite"/>
    </source>
</evidence>
<dbReference type="EMBL" id="BTGU01000005">
    <property type="protein sequence ID" value="GMN35766.1"/>
    <property type="molecule type" value="Genomic_DNA"/>
</dbReference>
<reference evidence="9" key="1">
    <citation type="submission" date="2023-07" db="EMBL/GenBank/DDBJ databases">
        <title>draft genome sequence of fig (Ficus carica).</title>
        <authorList>
            <person name="Takahashi T."/>
            <person name="Nishimura K."/>
        </authorList>
    </citation>
    <scope>NUCLEOTIDE SEQUENCE</scope>
</reference>
<name>A0AA88A801_FICCA</name>
<keyword evidence="3 6" id="KW-0238">DNA-binding</keyword>
<feature type="region of interest" description="Disordered" evidence="7">
    <location>
        <begin position="1"/>
        <end position="80"/>
    </location>
</feature>
<dbReference type="GO" id="GO:0046983">
    <property type="term" value="F:protein dimerization activity"/>
    <property type="evidence" value="ECO:0007669"/>
    <property type="project" value="InterPro"/>
</dbReference>
<evidence type="ECO:0000256" key="3">
    <source>
        <dbReference type="ARBA" id="ARBA00023125"/>
    </source>
</evidence>
<dbReference type="Pfam" id="PF16421">
    <property type="entry name" value="E2F_CC-MB"/>
    <property type="match status" value="1"/>
</dbReference>
<dbReference type="GO" id="GO:0090575">
    <property type="term" value="C:RNA polymerase II transcription regulator complex"/>
    <property type="evidence" value="ECO:0007669"/>
    <property type="project" value="TreeGrafter"/>
</dbReference>
<comment type="similarity">
    <text evidence="1 6">Belongs to the E2F/DP family.</text>
</comment>
<evidence type="ECO:0000256" key="1">
    <source>
        <dbReference type="ARBA" id="ARBA00010940"/>
    </source>
</evidence>
<feature type="region of interest" description="Disordered" evidence="7">
    <location>
        <begin position="330"/>
        <end position="354"/>
    </location>
</feature>
<proteinExistence type="inferred from homology"/>
<dbReference type="Gene3D" id="6.10.250.540">
    <property type="match status" value="1"/>
</dbReference>
<dbReference type="GO" id="GO:0000978">
    <property type="term" value="F:RNA polymerase II cis-regulatory region sequence-specific DNA binding"/>
    <property type="evidence" value="ECO:0007669"/>
    <property type="project" value="InterPro"/>
</dbReference>
<evidence type="ECO:0000313" key="10">
    <source>
        <dbReference type="Proteomes" id="UP001187192"/>
    </source>
</evidence>
<evidence type="ECO:0000259" key="8">
    <source>
        <dbReference type="SMART" id="SM01372"/>
    </source>
</evidence>
<dbReference type="InterPro" id="IPR036388">
    <property type="entry name" value="WH-like_DNA-bd_sf"/>
</dbReference>
<dbReference type="SUPFAM" id="SSF46785">
    <property type="entry name" value="Winged helix' DNA-binding domain"/>
    <property type="match status" value="1"/>
</dbReference>
<keyword evidence="10" id="KW-1185">Reference proteome</keyword>
<evidence type="ECO:0000256" key="4">
    <source>
        <dbReference type="ARBA" id="ARBA00023163"/>
    </source>
</evidence>
<dbReference type="InterPro" id="IPR015633">
    <property type="entry name" value="E2F"/>
</dbReference>
<dbReference type="FunFam" id="1.10.10.10:FF:000008">
    <property type="entry name" value="E2F transcription factor 1"/>
    <property type="match status" value="1"/>
</dbReference>
<dbReference type="InterPro" id="IPR036390">
    <property type="entry name" value="WH_DNA-bd_sf"/>
</dbReference>
<dbReference type="Pfam" id="PF02319">
    <property type="entry name" value="WHD_E2F_TDP"/>
    <property type="match status" value="1"/>
</dbReference>
<keyword evidence="5" id="KW-0131">Cell cycle</keyword>
<keyword evidence="2 6" id="KW-0805">Transcription regulation</keyword>